<feature type="compositionally biased region" description="Polar residues" evidence="1">
    <location>
        <begin position="639"/>
        <end position="660"/>
    </location>
</feature>
<feature type="region of interest" description="Disordered" evidence="1">
    <location>
        <begin position="1142"/>
        <end position="1182"/>
    </location>
</feature>
<feature type="compositionally biased region" description="Polar residues" evidence="1">
    <location>
        <begin position="45"/>
        <end position="65"/>
    </location>
</feature>
<protein>
    <recommendedName>
        <fullName evidence="2">F-box domain-containing protein</fullName>
    </recommendedName>
</protein>
<organism evidence="3 4">
    <name type="scientific">Exophiala dermatitidis</name>
    <name type="common">Black yeast-like fungus</name>
    <name type="synonym">Wangiella dermatitidis</name>
    <dbReference type="NCBI Taxonomy" id="5970"/>
    <lineage>
        <taxon>Eukaryota</taxon>
        <taxon>Fungi</taxon>
        <taxon>Dikarya</taxon>
        <taxon>Ascomycota</taxon>
        <taxon>Pezizomycotina</taxon>
        <taxon>Eurotiomycetes</taxon>
        <taxon>Chaetothyriomycetidae</taxon>
        <taxon>Chaetothyriales</taxon>
        <taxon>Herpotrichiellaceae</taxon>
        <taxon>Exophiala</taxon>
    </lineage>
</organism>
<feature type="compositionally biased region" description="Polar residues" evidence="1">
    <location>
        <begin position="28"/>
        <end position="38"/>
    </location>
</feature>
<dbReference type="AlphaFoldDB" id="A0AAN6EMM8"/>
<accession>A0AAN6EMM8</accession>
<feature type="compositionally biased region" description="Polar residues" evidence="1">
    <location>
        <begin position="818"/>
        <end position="827"/>
    </location>
</feature>
<sequence length="1182" mass="127832">MSSQILPDDLSKAALTVTLNEIPPQPLDTGQDQAQPLSRQDPRKTGTSFRSKSTTVSGEDSQKPNAVSPLPVEVIQRILWTVDANTFASLVLLNRVWYEAAQQKELYAHHLSRCPSYALANTVITGPFRKNDLLRLKSKFAAEVRRNLFEAYLRPRQTLINLISVNASSSAALPGAEAFRFSFSPNGRSVLALSSSRIYVLDATSDIATVRKELKTLRRPLSASITDGGTILAVLSSQYQANIYHLSDTGVKHSQVLVMDHSPRTITLAPEGTVLAAAYEGGVEVFSLAPNALATDRRAVRSEAVDALSFSGDGSMLVGSTQSLDEPSAIVITAPFYTENDLPPREVHSRMWTNQILFPQISSICSHAELLQGHTEGDANWLFTYDHSLMNYRAVRTDDTRAGVAYFLNPPTGRRFSIPAPCTPPTATACGSLVVAGFSGCGLWIYGVPEKLDVSPDMGSVVERHEQRVQRRGPLTSATGHLEPLIAYSPSISGHSSDIEDDSIAAKVDWRESIFVKCQQIRGLEGCTAAKWVEKTEDQEGAFPGKRLILVAPGGVDRFAEELGDGNMPVDGSRISILDFDYSPTVGQDREVTIEVGENEAELLTEEMSDIDIEVAMERRRTVRDRSRGGGKLGLGRSATSAGARNSTGWSQSRLTTIRPSSPLDVDAQIALAEARNQSQQQNTGSLHRSATAAGFNTARYPPRPPLSAQQEEPVTDISQPWYPNGNWYSPPPPYSASPNGAVEDDIPSLSPSTHPGRGQEPDRNSQLFSGAPGHPIAYNLQPSLYQNAYQPQSHITPHAVAGLSVPGQVPGQDGPLTLNNHTQIPPGSSHFAASGSRDAPSTPESLRGRITPSQSTGRSSPLSRKQPPSDHLNKTPPTQPSQKPPASNATTLTGANLQARLNHPIPPTPPVLEQMWSSPNSPHRKTPPKRTDPPATQPPSSLDVQYSVAPPTPNQMADLNRRVSLTTRKPLPVNSSLNQQNDNNRWTNNIPTRRSSGESHTPRAAWGAVGIPGSPSFANPNGLGLSRTNSRGSSNGRVKAYSASTPNLHTIGGTGSMSYVDRPRIGRLDTIESVSSSYGLGEPGARHQGAPAQGSFAGSVVYMRQQQQYTDIYGYPGFGAGQGADVQPQPQPQPQLQPQVHVQAQFQHQPPTHHSRMWAGDDENAPDTTKKRERGRRCIVM</sequence>
<reference evidence="3" key="1">
    <citation type="submission" date="2023-01" db="EMBL/GenBank/DDBJ databases">
        <title>Exophiala dermititidis isolated from Cystic Fibrosis Patient.</title>
        <authorList>
            <person name="Kurbessoian T."/>
            <person name="Crocker A."/>
            <person name="Murante D."/>
            <person name="Hogan D.A."/>
            <person name="Stajich J.E."/>
        </authorList>
    </citation>
    <scope>NUCLEOTIDE SEQUENCE</scope>
    <source>
        <strain evidence="3">Ex8</strain>
    </source>
</reference>
<evidence type="ECO:0000313" key="3">
    <source>
        <dbReference type="EMBL" id="KAJ8987011.1"/>
    </source>
</evidence>
<feature type="domain" description="F-box" evidence="2">
    <location>
        <begin position="64"/>
        <end position="110"/>
    </location>
</feature>
<feature type="region of interest" description="Disordered" evidence="1">
    <location>
        <begin position="621"/>
        <end position="662"/>
    </location>
</feature>
<dbReference type="InterPro" id="IPR015943">
    <property type="entry name" value="WD40/YVTN_repeat-like_dom_sf"/>
</dbReference>
<evidence type="ECO:0000313" key="4">
    <source>
        <dbReference type="Proteomes" id="UP001161757"/>
    </source>
</evidence>
<gene>
    <name evidence="3" type="ORF">HRR80_008948</name>
</gene>
<dbReference type="InterPro" id="IPR055589">
    <property type="entry name" value="DUF7165"/>
</dbReference>
<feature type="region of interest" description="Disordered" evidence="1">
    <location>
        <begin position="696"/>
        <end position="776"/>
    </location>
</feature>
<dbReference type="CDD" id="cd09917">
    <property type="entry name" value="F-box_SF"/>
    <property type="match status" value="1"/>
</dbReference>
<feature type="compositionally biased region" description="Polar residues" evidence="1">
    <location>
        <begin position="708"/>
        <end position="719"/>
    </location>
</feature>
<dbReference type="Proteomes" id="UP001161757">
    <property type="component" value="Unassembled WGS sequence"/>
</dbReference>
<feature type="region of interest" description="Disordered" evidence="1">
    <location>
        <begin position="803"/>
        <end position="1004"/>
    </location>
</feature>
<dbReference type="SUPFAM" id="SSF69322">
    <property type="entry name" value="Tricorn protease domain 2"/>
    <property type="match status" value="1"/>
</dbReference>
<dbReference type="EMBL" id="JAJGCB010000029">
    <property type="protein sequence ID" value="KAJ8987011.1"/>
    <property type="molecule type" value="Genomic_DNA"/>
</dbReference>
<feature type="region of interest" description="Disordered" evidence="1">
    <location>
        <begin position="17"/>
        <end position="66"/>
    </location>
</feature>
<feature type="compositionally biased region" description="Low complexity" evidence="1">
    <location>
        <begin position="979"/>
        <end position="990"/>
    </location>
</feature>
<comment type="caution">
    <text evidence="3">The sequence shown here is derived from an EMBL/GenBank/DDBJ whole genome shotgun (WGS) entry which is preliminary data.</text>
</comment>
<dbReference type="InterPro" id="IPR001810">
    <property type="entry name" value="F-box_dom"/>
</dbReference>
<evidence type="ECO:0000259" key="2">
    <source>
        <dbReference type="PROSITE" id="PS50181"/>
    </source>
</evidence>
<dbReference type="Gene3D" id="2.130.10.10">
    <property type="entry name" value="YVTN repeat-like/Quinoprotein amine dehydrogenase"/>
    <property type="match status" value="1"/>
</dbReference>
<name>A0AAN6EMM8_EXODE</name>
<feature type="compositionally biased region" description="Basic residues" evidence="1">
    <location>
        <begin position="1172"/>
        <end position="1182"/>
    </location>
</feature>
<dbReference type="PROSITE" id="PS50181">
    <property type="entry name" value="FBOX"/>
    <property type="match status" value="1"/>
</dbReference>
<dbReference type="SUPFAM" id="SSF81383">
    <property type="entry name" value="F-box domain"/>
    <property type="match status" value="1"/>
</dbReference>
<feature type="compositionally biased region" description="Low complexity" evidence="1">
    <location>
        <begin position="1142"/>
        <end position="1151"/>
    </location>
</feature>
<proteinExistence type="predicted"/>
<feature type="compositionally biased region" description="Polar residues" evidence="1">
    <location>
        <begin position="964"/>
        <end position="978"/>
    </location>
</feature>
<dbReference type="Pfam" id="PF23749">
    <property type="entry name" value="DUF7165"/>
    <property type="match status" value="1"/>
</dbReference>
<dbReference type="InterPro" id="IPR036047">
    <property type="entry name" value="F-box-like_dom_sf"/>
</dbReference>
<feature type="compositionally biased region" description="Polar residues" evidence="1">
    <location>
        <begin position="852"/>
        <end position="864"/>
    </location>
</feature>
<evidence type="ECO:0000256" key="1">
    <source>
        <dbReference type="SAM" id="MobiDB-lite"/>
    </source>
</evidence>